<feature type="compositionally biased region" description="Basic and acidic residues" evidence="1">
    <location>
        <begin position="120"/>
        <end position="138"/>
    </location>
</feature>
<organism evidence="2 3">
    <name type="scientific">Pirellulimonas nuda</name>
    <dbReference type="NCBI Taxonomy" id="2528009"/>
    <lineage>
        <taxon>Bacteria</taxon>
        <taxon>Pseudomonadati</taxon>
        <taxon>Planctomycetota</taxon>
        <taxon>Planctomycetia</taxon>
        <taxon>Pirellulales</taxon>
        <taxon>Lacipirellulaceae</taxon>
        <taxon>Pirellulimonas</taxon>
    </lineage>
</organism>
<dbReference type="OrthoDB" id="2111735at2"/>
<evidence type="ECO:0000313" key="3">
    <source>
        <dbReference type="Proteomes" id="UP000317429"/>
    </source>
</evidence>
<name>A0A518DE51_9BACT</name>
<evidence type="ECO:0000313" key="2">
    <source>
        <dbReference type="EMBL" id="QDU89751.1"/>
    </source>
</evidence>
<protein>
    <submittedName>
        <fullName evidence="2">DGC domain protein</fullName>
    </submittedName>
</protein>
<dbReference type="AlphaFoldDB" id="A0A518DE51"/>
<dbReference type="EMBL" id="CP036291">
    <property type="protein sequence ID" value="QDU89751.1"/>
    <property type="molecule type" value="Genomic_DNA"/>
</dbReference>
<dbReference type="Proteomes" id="UP000317429">
    <property type="component" value="Chromosome"/>
</dbReference>
<dbReference type="Pfam" id="PF08859">
    <property type="entry name" value="DGC"/>
    <property type="match status" value="1"/>
</dbReference>
<reference evidence="2 3" key="1">
    <citation type="submission" date="2019-02" db="EMBL/GenBank/DDBJ databases">
        <title>Deep-cultivation of Planctomycetes and their phenomic and genomic characterization uncovers novel biology.</title>
        <authorList>
            <person name="Wiegand S."/>
            <person name="Jogler M."/>
            <person name="Boedeker C."/>
            <person name="Pinto D."/>
            <person name="Vollmers J."/>
            <person name="Rivas-Marin E."/>
            <person name="Kohn T."/>
            <person name="Peeters S.H."/>
            <person name="Heuer A."/>
            <person name="Rast P."/>
            <person name="Oberbeckmann S."/>
            <person name="Bunk B."/>
            <person name="Jeske O."/>
            <person name="Meyerdierks A."/>
            <person name="Storesund J.E."/>
            <person name="Kallscheuer N."/>
            <person name="Luecker S."/>
            <person name="Lage O.M."/>
            <person name="Pohl T."/>
            <person name="Merkel B.J."/>
            <person name="Hornburger P."/>
            <person name="Mueller R.-W."/>
            <person name="Bruemmer F."/>
            <person name="Labrenz M."/>
            <person name="Spormann A.M."/>
            <person name="Op den Camp H."/>
            <person name="Overmann J."/>
            <person name="Amann R."/>
            <person name="Jetten M.S.M."/>
            <person name="Mascher T."/>
            <person name="Medema M.H."/>
            <person name="Devos D.P."/>
            <person name="Kaster A.-K."/>
            <person name="Ovreas L."/>
            <person name="Rohde M."/>
            <person name="Galperin M.Y."/>
            <person name="Jogler C."/>
        </authorList>
    </citation>
    <scope>NUCLEOTIDE SEQUENCE [LARGE SCALE GENOMIC DNA]</scope>
    <source>
        <strain evidence="2 3">Pla175</strain>
    </source>
</reference>
<keyword evidence="3" id="KW-1185">Reference proteome</keyword>
<proteinExistence type="predicted"/>
<accession>A0A518DE51</accession>
<evidence type="ECO:0000256" key="1">
    <source>
        <dbReference type="SAM" id="MobiDB-lite"/>
    </source>
</evidence>
<dbReference type="RefSeq" id="WP_145286884.1">
    <property type="nucleotide sequence ID" value="NZ_CP036291.1"/>
</dbReference>
<dbReference type="KEGG" id="pnd:Pla175_31460"/>
<dbReference type="PIRSF" id="PIRSF037181">
    <property type="entry name" value="DGC"/>
    <property type="match status" value="1"/>
</dbReference>
<feature type="region of interest" description="Disordered" evidence="1">
    <location>
        <begin position="116"/>
        <end position="138"/>
    </location>
</feature>
<sequence length="138" mass="14933">MQNPPKPPLLFACSGCSNAGQLADQLARELDRRGIAEMSCLAGLGASKPHFLKKLSQREVWVIDGCAIACGLGVFAVLGEHTDVHIRLHELGVRKNAPLPAGRQLEELIDAALRQAAQQKQEHTTARAGNEDRNHTNP</sequence>
<gene>
    <name evidence="2" type="ORF">Pla175_31460</name>
</gene>
<dbReference type="InterPro" id="IPR014958">
    <property type="entry name" value="DGC"/>
</dbReference>